<keyword evidence="7 14" id="KW-0378">Hydrolase</keyword>
<dbReference type="NCBIfam" id="TIGR00753">
    <property type="entry name" value="undec_PP_bacA"/>
    <property type="match status" value="1"/>
</dbReference>
<name>A0A917PN13_9PSED</name>
<feature type="transmembrane region" description="Helical" evidence="14">
    <location>
        <begin position="187"/>
        <end position="205"/>
    </location>
</feature>
<evidence type="ECO:0000256" key="4">
    <source>
        <dbReference type="ARBA" id="ARBA00021581"/>
    </source>
</evidence>
<evidence type="ECO:0000256" key="14">
    <source>
        <dbReference type="HAMAP-Rule" id="MF_01006"/>
    </source>
</evidence>
<comment type="function">
    <text evidence="14">Catalyzes the dephosphorylation of undecaprenyl diphosphate (UPP). Confers resistance to bacitracin.</text>
</comment>
<dbReference type="GO" id="GO:0046677">
    <property type="term" value="P:response to antibiotic"/>
    <property type="evidence" value="ECO:0007669"/>
    <property type="project" value="UniProtKB-UniRule"/>
</dbReference>
<evidence type="ECO:0000256" key="2">
    <source>
        <dbReference type="ARBA" id="ARBA00010621"/>
    </source>
</evidence>
<dbReference type="EC" id="3.6.1.27" evidence="3 14"/>
<gene>
    <name evidence="14 15" type="primary">uppP</name>
    <name evidence="15" type="ORF">GCM10009304_09150</name>
</gene>
<comment type="subcellular location">
    <subcellularLocation>
        <location evidence="1 14">Cell membrane</location>
        <topology evidence="1 14">Multi-pass membrane protein</topology>
    </subcellularLocation>
</comment>
<dbReference type="Pfam" id="PF02673">
    <property type="entry name" value="BacA"/>
    <property type="match status" value="1"/>
</dbReference>
<dbReference type="NCBIfam" id="NF001390">
    <property type="entry name" value="PRK00281.1-4"/>
    <property type="match status" value="1"/>
</dbReference>
<reference evidence="15" key="2">
    <citation type="submission" date="2020-09" db="EMBL/GenBank/DDBJ databases">
        <authorList>
            <person name="Sun Q."/>
            <person name="Ohkuma M."/>
        </authorList>
    </citation>
    <scope>NUCLEOTIDE SEQUENCE</scope>
    <source>
        <strain evidence="15">JCM 30078</strain>
    </source>
</reference>
<dbReference type="GO" id="GO:0050380">
    <property type="term" value="F:undecaprenyl-diphosphatase activity"/>
    <property type="evidence" value="ECO:0007669"/>
    <property type="project" value="UniProtKB-UniRule"/>
</dbReference>
<organism evidence="15 16">
    <name type="scientific">Pseudomonas matsuisoli</name>
    <dbReference type="NCBI Taxonomy" id="1515666"/>
    <lineage>
        <taxon>Bacteria</taxon>
        <taxon>Pseudomonadati</taxon>
        <taxon>Pseudomonadota</taxon>
        <taxon>Gammaproteobacteria</taxon>
        <taxon>Pseudomonadales</taxon>
        <taxon>Pseudomonadaceae</taxon>
        <taxon>Pseudomonas</taxon>
    </lineage>
</organism>
<proteinExistence type="inferred from homology"/>
<evidence type="ECO:0000256" key="5">
    <source>
        <dbReference type="ARBA" id="ARBA00022475"/>
    </source>
</evidence>
<keyword evidence="14" id="KW-0133">Cell shape</keyword>
<feature type="transmembrane region" description="Helical" evidence="14">
    <location>
        <begin position="41"/>
        <end position="63"/>
    </location>
</feature>
<dbReference type="AlphaFoldDB" id="A0A917PN13"/>
<dbReference type="RefSeq" id="WP_188981973.1">
    <property type="nucleotide sequence ID" value="NZ_BMPO01000002.1"/>
</dbReference>
<dbReference type="GO" id="GO:0071555">
    <property type="term" value="P:cell wall organization"/>
    <property type="evidence" value="ECO:0007669"/>
    <property type="project" value="UniProtKB-KW"/>
</dbReference>
<keyword evidence="10 14" id="KW-0046">Antibiotic resistance</keyword>
<protein>
    <recommendedName>
        <fullName evidence="4 14">Undecaprenyl-diphosphatase</fullName>
        <ecNumber evidence="3 14">3.6.1.27</ecNumber>
    </recommendedName>
    <alternativeName>
        <fullName evidence="12 14">Bacitracin resistance protein</fullName>
    </alternativeName>
    <alternativeName>
        <fullName evidence="11 14">Undecaprenyl pyrophosphate phosphatase</fullName>
    </alternativeName>
</protein>
<dbReference type="PANTHER" id="PTHR30622">
    <property type="entry name" value="UNDECAPRENYL-DIPHOSPHATASE"/>
    <property type="match status" value="1"/>
</dbReference>
<keyword evidence="16" id="KW-1185">Reference proteome</keyword>
<evidence type="ECO:0000256" key="12">
    <source>
        <dbReference type="ARBA" id="ARBA00032932"/>
    </source>
</evidence>
<dbReference type="GO" id="GO:0009252">
    <property type="term" value="P:peptidoglycan biosynthetic process"/>
    <property type="evidence" value="ECO:0007669"/>
    <property type="project" value="UniProtKB-KW"/>
</dbReference>
<sequence>MDLWAAFQAFILGVVEGLTEFLPISSTGHLIVVGDLLEFNGQTATAFKIIIQLGAILAVMWEFRERILGVVTGLPTQPQAQRFTINLLIAFIPAVVLGLLFADLIEHWLFNPITVATALVVGGIVMIWAEKREHSIKAETVDDMTWSLALKVGFAQCLALIPGTSRSGSTIIGGLLFGLSRKAATEFSFFLAMPTMVAATVYSLYKYRDILRLEDLPVFLIGFVTTFIVAMITVRALLKFIANHSYAVFAWYRIAFGILILATWQFGWIDWSTAEG</sequence>
<comment type="similarity">
    <text evidence="2 14">Belongs to the UppP family.</text>
</comment>
<evidence type="ECO:0000256" key="1">
    <source>
        <dbReference type="ARBA" id="ARBA00004651"/>
    </source>
</evidence>
<evidence type="ECO:0000313" key="16">
    <source>
        <dbReference type="Proteomes" id="UP000635983"/>
    </source>
</evidence>
<evidence type="ECO:0000256" key="7">
    <source>
        <dbReference type="ARBA" id="ARBA00022801"/>
    </source>
</evidence>
<keyword evidence="6 14" id="KW-0812">Transmembrane</keyword>
<comment type="caution">
    <text evidence="15">The sequence shown here is derived from an EMBL/GenBank/DDBJ whole genome shotgun (WGS) entry which is preliminary data.</text>
</comment>
<keyword evidence="5 14" id="KW-1003">Cell membrane</keyword>
<accession>A0A917PN13</accession>
<keyword evidence="14" id="KW-0573">Peptidoglycan synthesis</keyword>
<evidence type="ECO:0000256" key="6">
    <source>
        <dbReference type="ARBA" id="ARBA00022692"/>
    </source>
</evidence>
<feature type="transmembrane region" description="Helical" evidence="14">
    <location>
        <begin position="108"/>
        <end position="129"/>
    </location>
</feature>
<dbReference type="PANTHER" id="PTHR30622:SF3">
    <property type="entry name" value="UNDECAPRENYL-DIPHOSPHATASE"/>
    <property type="match status" value="1"/>
</dbReference>
<evidence type="ECO:0000313" key="15">
    <source>
        <dbReference type="EMBL" id="GGJ85301.1"/>
    </source>
</evidence>
<dbReference type="GO" id="GO:0005886">
    <property type="term" value="C:plasma membrane"/>
    <property type="evidence" value="ECO:0007669"/>
    <property type="project" value="UniProtKB-SubCell"/>
</dbReference>
<keyword evidence="8 14" id="KW-1133">Transmembrane helix</keyword>
<evidence type="ECO:0000256" key="8">
    <source>
        <dbReference type="ARBA" id="ARBA00022989"/>
    </source>
</evidence>
<comment type="miscellaneous">
    <text evidence="14">Bacitracin is thought to be involved in the inhibition of peptidoglycan synthesis by sequestering undecaprenyl diphosphate, thereby reducing the pool of lipid carrier available.</text>
</comment>
<evidence type="ECO:0000256" key="9">
    <source>
        <dbReference type="ARBA" id="ARBA00023136"/>
    </source>
</evidence>
<dbReference type="HAMAP" id="MF_01006">
    <property type="entry name" value="Undec_diphosphatase"/>
    <property type="match status" value="1"/>
</dbReference>
<dbReference type="InterPro" id="IPR003824">
    <property type="entry name" value="UppP"/>
</dbReference>
<feature type="transmembrane region" description="Helical" evidence="14">
    <location>
        <begin position="83"/>
        <end position="102"/>
    </location>
</feature>
<keyword evidence="9 14" id="KW-0472">Membrane</keyword>
<dbReference type="EMBL" id="BMPO01000002">
    <property type="protein sequence ID" value="GGJ85301.1"/>
    <property type="molecule type" value="Genomic_DNA"/>
</dbReference>
<comment type="catalytic activity">
    <reaction evidence="13 14">
        <text>di-trans,octa-cis-undecaprenyl diphosphate + H2O = di-trans,octa-cis-undecaprenyl phosphate + phosphate + H(+)</text>
        <dbReference type="Rhea" id="RHEA:28094"/>
        <dbReference type="ChEBI" id="CHEBI:15377"/>
        <dbReference type="ChEBI" id="CHEBI:15378"/>
        <dbReference type="ChEBI" id="CHEBI:43474"/>
        <dbReference type="ChEBI" id="CHEBI:58405"/>
        <dbReference type="ChEBI" id="CHEBI:60392"/>
        <dbReference type="EC" id="3.6.1.27"/>
    </reaction>
</comment>
<keyword evidence="14" id="KW-0961">Cell wall biogenesis/degradation</keyword>
<dbReference type="NCBIfam" id="NF001389">
    <property type="entry name" value="PRK00281.1-2"/>
    <property type="match status" value="1"/>
</dbReference>
<evidence type="ECO:0000256" key="3">
    <source>
        <dbReference type="ARBA" id="ARBA00012374"/>
    </source>
</evidence>
<reference evidence="15" key="1">
    <citation type="journal article" date="2014" name="Int. J. Syst. Evol. Microbiol.">
        <title>Complete genome sequence of Corynebacterium casei LMG S-19264T (=DSM 44701T), isolated from a smear-ripened cheese.</title>
        <authorList>
            <consortium name="US DOE Joint Genome Institute (JGI-PGF)"/>
            <person name="Walter F."/>
            <person name="Albersmeier A."/>
            <person name="Kalinowski J."/>
            <person name="Ruckert C."/>
        </authorList>
    </citation>
    <scope>NUCLEOTIDE SEQUENCE</scope>
    <source>
        <strain evidence="15">JCM 30078</strain>
    </source>
</reference>
<feature type="transmembrane region" description="Helical" evidence="14">
    <location>
        <begin position="250"/>
        <end position="269"/>
    </location>
</feature>
<dbReference type="GO" id="GO:0008360">
    <property type="term" value="P:regulation of cell shape"/>
    <property type="evidence" value="ECO:0007669"/>
    <property type="project" value="UniProtKB-KW"/>
</dbReference>
<evidence type="ECO:0000256" key="13">
    <source>
        <dbReference type="ARBA" id="ARBA00047594"/>
    </source>
</evidence>
<evidence type="ECO:0000256" key="10">
    <source>
        <dbReference type="ARBA" id="ARBA00023251"/>
    </source>
</evidence>
<feature type="transmembrane region" description="Helical" evidence="14">
    <location>
        <begin position="217"/>
        <end position="238"/>
    </location>
</feature>
<dbReference type="Proteomes" id="UP000635983">
    <property type="component" value="Unassembled WGS sequence"/>
</dbReference>
<evidence type="ECO:0000256" key="11">
    <source>
        <dbReference type="ARBA" id="ARBA00032707"/>
    </source>
</evidence>